<keyword evidence="2" id="KW-1185">Reference proteome</keyword>
<dbReference type="PROSITE" id="PS50853">
    <property type="entry name" value="FN3"/>
    <property type="match status" value="1"/>
</dbReference>
<reference evidence="2" key="1">
    <citation type="submission" date="2012-09" db="EMBL/GenBank/DDBJ databases">
        <authorList>
            <person name="Martin A.A."/>
        </authorList>
    </citation>
    <scope>NUCLEOTIDE SEQUENCE</scope>
</reference>
<evidence type="ECO:0000313" key="3">
    <source>
        <dbReference type="WBParaSite" id="ACAC_0000045801-mRNA-1"/>
    </source>
</evidence>
<organism evidence="2 3">
    <name type="scientific">Angiostrongylus cantonensis</name>
    <name type="common">Rat lungworm</name>
    <dbReference type="NCBI Taxonomy" id="6313"/>
    <lineage>
        <taxon>Eukaryota</taxon>
        <taxon>Metazoa</taxon>
        <taxon>Ecdysozoa</taxon>
        <taxon>Nematoda</taxon>
        <taxon>Chromadorea</taxon>
        <taxon>Rhabditida</taxon>
        <taxon>Rhabditina</taxon>
        <taxon>Rhabditomorpha</taxon>
        <taxon>Strongyloidea</taxon>
        <taxon>Metastrongylidae</taxon>
        <taxon>Angiostrongylus</taxon>
    </lineage>
</organism>
<dbReference type="InterPro" id="IPR003961">
    <property type="entry name" value="FN3_dom"/>
</dbReference>
<dbReference type="Proteomes" id="UP000035642">
    <property type="component" value="Unassembled WGS sequence"/>
</dbReference>
<name>A0A0K0CTM5_ANGCA</name>
<sequence length="144" mass="16960">MFGESESTLQRIPVTETSFTKDGLVPNKDYQLQVGVEEEGIVSETLAKFHFRTASNERWQEFENLRREDEARTEALKKLNLRRDSALKNRNEIAEKLTVKKRMWKAMEEKEPQIQDIESDLKQLWSTSSFTLVQFKKKLYSRAT</sequence>
<dbReference type="CDD" id="cd00063">
    <property type="entry name" value="FN3"/>
    <property type="match status" value="1"/>
</dbReference>
<evidence type="ECO:0000313" key="2">
    <source>
        <dbReference type="Proteomes" id="UP000035642"/>
    </source>
</evidence>
<feature type="domain" description="Fibronectin type-III" evidence="1">
    <location>
        <begin position="1"/>
        <end position="56"/>
    </location>
</feature>
<reference evidence="3" key="2">
    <citation type="submission" date="2017-02" db="UniProtKB">
        <authorList>
            <consortium name="WormBaseParasite"/>
        </authorList>
    </citation>
    <scope>IDENTIFICATION</scope>
</reference>
<dbReference type="AlphaFoldDB" id="A0A0K0CTM5"/>
<accession>A0A0K0CTM5</accession>
<protein>
    <submittedName>
        <fullName evidence="3">Fibronectin type-III domain-containing protein</fullName>
    </submittedName>
</protein>
<proteinExistence type="predicted"/>
<evidence type="ECO:0000259" key="1">
    <source>
        <dbReference type="PROSITE" id="PS50853"/>
    </source>
</evidence>
<dbReference type="WBParaSite" id="ACAC_0000045801-mRNA-1">
    <property type="protein sequence ID" value="ACAC_0000045801-mRNA-1"/>
    <property type="gene ID" value="ACAC_0000045801"/>
</dbReference>